<protein>
    <submittedName>
        <fullName evidence="2">Uncharacterized protein</fullName>
    </submittedName>
</protein>
<feature type="region of interest" description="Disordered" evidence="1">
    <location>
        <begin position="17"/>
        <end position="84"/>
    </location>
</feature>
<dbReference type="SUPFAM" id="SSF63829">
    <property type="entry name" value="Calcium-dependent phosphotriesterase"/>
    <property type="match status" value="1"/>
</dbReference>
<dbReference type="OrthoDB" id="5378341at2"/>
<accession>A6G484</accession>
<dbReference type="eggNOG" id="COG4257">
    <property type="taxonomic scope" value="Bacteria"/>
</dbReference>
<dbReference type="PROSITE" id="PS51257">
    <property type="entry name" value="PROKAR_LIPOPROTEIN"/>
    <property type="match status" value="1"/>
</dbReference>
<gene>
    <name evidence="2" type="ORF">PPSIR1_02601</name>
</gene>
<evidence type="ECO:0000256" key="1">
    <source>
        <dbReference type="SAM" id="MobiDB-lite"/>
    </source>
</evidence>
<evidence type="ECO:0000313" key="2">
    <source>
        <dbReference type="EMBL" id="EDM79407.1"/>
    </source>
</evidence>
<feature type="compositionally biased region" description="Low complexity" evidence="1">
    <location>
        <begin position="56"/>
        <end position="78"/>
    </location>
</feature>
<dbReference type="Proteomes" id="UP000005801">
    <property type="component" value="Unassembled WGS sequence"/>
</dbReference>
<dbReference type="Gene3D" id="2.130.10.10">
    <property type="entry name" value="YVTN repeat-like/Quinoprotein amine dehydrogenase"/>
    <property type="match status" value="1"/>
</dbReference>
<dbReference type="EMBL" id="ABCS01000020">
    <property type="protein sequence ID" value="EDM79407.1"/>
    <property type="molecule type" value="Genomic_DNA"/>
</dbReference>
<dbReference type="STRING" id="391625.PPSIR1_02601"/>
<proteinExistence type="predicted"/>
<dbReference type="AlphaFoldDB" id="A6G484"/>
<dbReference type="InterPro" id="IPR015943">
    <property type="entry name" value="WD40/YVTN_repeat-like_dom_sf"/>
</dbReference>
<sequence>MNSARRPALAAIIGAGLAGCSGEPPEDSFSLGVLDVGESEATNEGLDEASTDAGVTGSEGADGSGDADTGEATTGTSDDASELDEGGVKWDLFGHDIPPDCGGGGGSLSQSMIWIANSAQGSVSKIDTQTLVEVGRYWVRPDHGGSPSRTSVNRAGDAVVAARTGGVTMVRFDAADCEDTNGTPGVQTSSGAADILDWDQEECRGWHTPTAHASIRALAWTAGEWDPETCEWTGAKVWVGADFGTSGSAEVLRLDGETGLIEDTVPLPDMEMSLNVGPYGAVVDGENNLWLAQIYAKDLTRVDHDTLEVSTWQEPIHTYGIAYHDDHVYLCNREISRFDPVTEAFTTALVEDWNGFYGHTGGCMVDSEGVLWKAVDDTLYGVDTESLAVLDSIAMPEGMQWGVAVDFDGYVWTIPRDGSRAYRVDPIDHSIETVEGLVGAYTYSDMTGFSLDSAAAG</sequence>
<reference evidence="2 3" key="1">
    <citation type="submission" date="2007-06" db="EMBL/GenBank/DDBJ databases">
        <authorList>
            <person name="Shimkets L."/>
            <person name="Ferriera S."/>
            <person name="Johnson J."/>
            <person name="Kravitz S."/>
            <person name="Beeson K."/>
            <person name="Sutton G."/>
            <person name="Rogers Y.-H."/>
            <person name="Friedman R."/>
            <person name="Frazier M."/>
            <person name="Venter J.C."/>
        </authorList>
    </citation>
    <scope>NUCLEOTIDE SEQUENCE [LARGE SCALE GENOMIC DNA]</scope>
    <source>
        <strain evidence="2 3">SIR-1</strain>
    </source>
</reference>
<comment type="caution">
    <text evidence="2">The sequence shown here is derived from an EMBL/GenBank/DDBJ whole genome shotgun (WGS) entry which is preliminary data.</text>
</comment>
<dbReference type="RefSeq" id="WP_006971533.1">
    <property type="nucleotide sequence ID" value="NZ_ABCS01000020.1"/>
</dbReference>
<keyword evidence="3" id="KW-1185">Reference proteome</keyword>
<organism evidence="2 3">
    <name type="scientific">Plesiocystis pacifica SIR-1</name>
    <dbReference type="NCBI Taxonomy" id="391625"/>
    <lineage>
        <taxon>Bacteria</taxon>
        <taxon>Pseudomonadati</taxon>
        <taxon>Myxococcota</taxon>
        <taxon>Polyangia</taxon>
        <taxon>Nannocystales</taxon>
        <taxon>Nannocystaceae</taxon>
        <taxon>Plesiocystis</taxon>
    </lineage>
</organism>
<name>A6G484_9BACT</name>
<evidence type="ECO:0000313" key="3">
    <source>
        <dbReference type="Proteomes" id="UP000005801"/>
    </source>
</evidence>